<gene>
    <name evidence="3" type="ORF">CLUP02_06066</name>
</gene>
<protein>
    <submittedName>
        <fullName evidence="3">Uncharacterized protein</fullName>
    </submittedName>
</protein>
<proteinExistence type="predicted"/>
<keyword evidence="2" id="KW-0472">Membrane</keyword>
<dbReference type="EMBL" id="CP019475">
    <property type="protein sequence ID" value="UQC80583.1"/>
    <property type="molecule type" value="Genomic_DNA"/>
</dbReference>
<name>A0A9Q8SNZ6_9PEZI</name>
<dbReference type="AlphaFoldDB" id="A0A9Q8SNZ6"/>
<evidence type="ECO:0000313" key="3">
    <source>
        <dbReference type="EMBL" id="UQC80583.1"/>
    </source>
</evidence>
<accession>A0A9Q8SNZ6</accession>
<sequence>MLRDVAMNYSFPGGVSWAERKSSGVPNPRMRKYPVPAADLLAQSHTRTGPAGLACSVPLPYLRYSTARVLLRPLLRSQYERCGDSARRCGAPHPLFVWAARSTGYRILCLAGRSFWAMSSCSALLYHVLCSTHLSHLSHHPPIFPQQLHASFVSCLALLVLPLVLFFFSMSLTPTFLFGHAPPPLLFVLLFSNPVPIEDTLFFAGLRIYRRLCERVRESCIPTWMGTYIGLRAPTPNLSSSHILGSSLAYSPTQPPPSPPSQSFGLGLVVHTRKHHHTQPRQGPGPGPGTRLKINSPACPARSSHISPFTTGYPARTRNPRPFPVSILFGPHPRLSSTNDRLVCFDFHPDSLS</sequence>
<feature type="region of interest" description="Disordered" evidence="1">
    <location>
        <begin position="273"/>
        <end position="317"/>
    </location>
</feature>
<reference evidence="3" key="1">
    <citation type="journal article" date="2021" name="Mol. Plant Microbe Interact.">
        <title>Complete Genome Sequence of the Plant-Pathogenic Fungus Colletotrichum lupini.</title>
        <authorList>
            <person name="Baroncelli R."/>
            <person name="Pensec F."/>
            <person name="Da Lio D."/>
            <person name="Boufleur T."/>
            <person name="Vicente I."/>
            <person name="Sarrocco S."/>
            <person name="Picot A."/>
            <person name="Baraldi E."/>
            <person name="Sukno S."/>
            <person name="Thon M."/>
            <person name="Le Floch G."/>
        </authorList>
    </citation>
    <scope>NUCLEOTIDE SEQUENCE</scope>
    <source>
        <strain evidence="3">IMI 504893</strain>
    </source>
</reference>
<evidence type="ECO:0000256" key="2">
    <source>
        <dbReference type="SAM" id="Phobius"/>
    </source>
</evidence>
<keyword evidence="2" id="KW-0812">Transmembrane</keyword>
<feature type="transmembrane region" description="Helical" evidence="2">
    <location>
        <begin position="148"/>
        <end position="168"/>
    </location>
</feature>
<evidence type="ECO:0000313" key="4">
    <source>
        <dbReference type="Proteomes" id="UP000830671"/>
    </source>
</evidence>
<dbReference type="Proteomes" id="UP000830671">
    <property type="component" value="Chromosome 3"/>
</dbReference>
<dbReference type="GeneID" id="73340080"/>
<dbReference type="KEGG" id="clup:CLUP02_06066"/>
<dbReference type="RefSeq" id="XP_049142213.1">
    <property type="nucleotide sequence ID" value="XM_049285070.1"/>
</dbReference>
<keyword evidence="2" id="KW-1133">Transmembrane helix</keyword>
<evidence type="ECO:0000256" key="1">
    <source>
        <dbReference type="SAM" id="MobiDB-lite"/>
    </source>
</evidence>
<organism evidence="3 4">
    <name type="scientific">Colletotrichum lupini</name>
    <dbReference type="NCBI Taxonomy" id="145971"/>
    <lineage>
        <taxon>Eukaryota</taxon>
        <taxon>Fungi</taxon>
        <taxon>Dikarya</taxon>
        <taxon>Ascomycota</taxon>
        <taxon>Pezizomycotina</taxon>
        <taxon>Sordariomycetes</taxon>
        <taxon>Hypocreomycetidae</taxon>
        <taxon>Glomerellales</taxon>
        <taxon>Glomerellaceae</taxon>
        <taxon>Colletotrichum</taxon>
        <taxon>Colletotrichum acutatum species complex</taxon>
    </lineage>
</organism>
<keyword evidence="4" id="KW-1185">Reference proteome</keyword>